<dbReference type="Proteomes" id="UP000054498">
    <property type="component" value="Unassembled WGS sequence"/>
</dbReference>
<name>A0A0D2KGR5_9CHLO</name>
<organism evidence="1 2">
    <name type="scientific">Monoraphidium neglectum</name>
    <dbReference type="NCBI Taxonomy" id="145388"/>
    <lineage>
        <taxon>Eukaryota</taxon>
        <taxon>Viridiplantae</taxon>
        <taxon>Chlorophyta</taxon>
        <taxon>core chlorophytes</taxon>
        <taxon>Chlorophyceae</taxon>
        <taxon>CS clade</taxon>
        <taxon>Sphaeropleales</taxon>
        <taxon>Selenastraceae</taxon>
        <taxon>Monoraphidium</taxon>
    </lineage>
</organism>
<accession>A0A0D2KGR5</accession>
<protein>
    <submittedName>
        <fullName evidence="1">Uncharacterized protein</fullName>
    </submittedName>
</protein>
<proteinExistence type="predicted"/>
<dbReference type="EMBL" id="KK103753">
    <property type="protein sequence ID" value="KIY95013.1"/>
    <property type="molecule type" value="Genomic_DNA"/>
</dbReference>
<dbReference type="GeneID" id="25730364"/>
<sequence length="90" mass="10052">MGTRVFEASGDVSWGTHTARWATFHNLDARLISILLPTPDFGPLMNFVGLPTADMADPKGQAWWVELMSNPYPQNLYFGFKATKPKRVPA</sequence>
<reference evidence="1 2" key="1">
    <citation type="journal article" date="2013" name="BMC Genomics">
        <title>Reconstruction of the lipid metabolism for the microalga Monoraphidium neglectum from its genome sequence reveals characteristics suitable for biofuel production.</title>
        <authorList>
            <person name="Bogen C."/>
            <person name="Al-Dilaimi A."/>
            <person name="Albersmeier A."/>
            <person name="Wichmann J."/>
            <person name="Grundmann M."/>
            <person name="Rupp O."/>
            <person name="Lauersen K.J."/>
            <person name="Blifernez-Klassen O."/>
            <person name="Kalinowski J."/>
            <person name="Goesmann A."/>
            <person name="Mussgnug J.H."/>
            <person name="Kruse O."/>
        </authorList>
    </citation>
    <scope>NUCLEOTIDE SEQUENCE [LARGE SCALE GENOMIC DNA]</scope>
    <source>
        <strain evidence="1 2">SAG 48.87</strain>
    </source>
</reference>
<dbReference type="RefSeq" id="XP_013894033.1">
    <property type="nucleotide sequence ID" value="XM_014038579.1"/>
</dbReference>
<dbReference type="AlphaFoldDB" id="A0A0D2KGR5"/>
<gene>
    <name evidence="1" type="ORF">MNEG_12950</name>
</gene>
<dbReference type="KEGG" id="mng:MNEG_12950"/>
<keyword evidence="2" id="KW-1185">Reference proteome</keyword>
<evidence type="ECO:0000313" key="1">
    <source>
        <dbReference type="EMBL" id="KIY95013.1"/>
    </source>
</evidence>
<evidence type="ECO:0000313" key="2">
    <source>
        <dbReference type="Proteomes" id="UP000054498"/>
    </source>
</evidence>